<feature type="signal peptide" evidence="3">
    <location>
        <begin position="1"/>
        <end position="18"/>
    </location>
</feature>
<reference evidence="5 6" key="1">
    <citation type="submission" date="2016-02" db="EMBL/GenBank/DDBJ databases">
        <title>Draft genome sequence of Polaribacter atrinae KACC17473.</title>
        <authorList>
            <person name="Shin S.-K."/>
            <person name="Yi H."/>
        </authorList>
    </citation>
    <scope>NUCLEOTIDE SEQUENCE [LARGE SCALE GENOMIC DNA]</scope>
    <source>
        <strain evidence="5 6">KACC 17473</strain>
    </source>
</reference>
<evidence type="ECO:0000256" key="1">
    <source>
        <dbReference type="ARBA" id="ARBA00008061"/>
    </source>
</evidence>
<dbReference type="NCBIfam" id="TIGR04183">
    <property type="entry name" value="Por_Secre_tail"/>
    <property type="match status" value="1"/>
</dbReference>
<evidence type="ECO:0000256" key="3">
    <source>
        <dbReference type="SAM" id="SignalP"/>
    </source>
</evidence>
<dbReference type="InterPro" id="IPR026444">
    <property type="entry name" value="Secre_tail"/>
</dbReference>
<dbReference type="Pfam" id="PF00128">
    <property type="entry name" value="Alpha-amylase"/>
    <property type="match status" value="2"/>
</dbReference>
<dbReference type="InterPro" id="IPR006047">
    <property type="entry name" value="GH13_cat_dom"/>
</dbReference>
<dbReference type="Gene3D" id="3.20.20.80">
    <property type="entry name" value="Glycosidases"/>
    <property type="match status" value="1"/>
</dbReference>
<comment type="similarity">
    <text evidence="1">Belongs to the glycosyl hydrolase 13 family.</text>
</comment>
<dbReference type="InterPro" id="IPR014756">
    <property type="entry name" value="Ig_E-set"/>
</dbReference>
<dbReference type="SUPFAM" id="SSF51445">
    <property type="entry name" value="(Trans)glycosidases"/>
    <property type="match status" value="1"/>
</dbReference>
<dbReference type="EMBL" id="LVWE01000005">
    <property type="protein sequence ID" value="OAD46065.1"/>
    <property type="molecule type" value="Genomic_DNA"/>
</dbReference>
<dbReference type="Gene3D" id="2.60.40.10">
    <property type="entry name" value="Immunoglobulins"/>
    <property type="match status" value="1"/>
</dbReference>
<evidence type="ECO:0000313" key="5">
    <source>
        <dbReference type="EMBL" id="OAD46065.1"/>
    </source>
</evidence>
<dbReference type="CDD" id="cd11350">
    <property type="entry name" value="AmyAc_4"/>
    <property type="match status" value="1"/>
</dbReference>
<dbReference type="InterPro" id="IPR013783">
    <property type="entry name" value="Ig-like_fold"/>
</dbReference>
<dbReference type="GO" id="GO:0005975">
    <property type="term" value="P:carbohydrate metabolic process"/>
    <property type="evidence" value="ECO:0007669"/>
    <property type="project" value="InterPro"/>
</dbReference>
<dbReference type="PANTHER" id="PTHR43002">
    <property type="entry name" value="GLYCOGEN DEBRANCHING ENZYME"/>
    <property type="match status" value="1"/>
</dbReference>
<dbReference type="GO" id="GO:0016829">
    <property type="term" value="F:lyase activity"/>
    <property type="evidence" value="ECO:0007669"/>
    <property type="project" value="UniProtKB-KW"/>
</dbReference>
<dbReference type="SUPFAM" id="SSF81296">
    <property type="entry name" value="E set domains"/>
    <property type="match status" value="1"/>
</dbReference>
<keyword evidence="2 3" id="KW-0732">Signal</keyword>
<dbReference type="Pfam" id="PF18962">
    <property type="entry name" value="Por_Secre_tail"/>
    <property type="match status" value="1"/>
</dbReference>
<evidence type="ECO:0000313" key="6">
    <source>
        <dbReference type="Proteomes" id="UP000076923"/>
    </source>
</evidence>
<proteinExistence type="inferred from homology"/>
<keyword evidence="5" id="KW-0456">Lyase</keyword>
<name>A0A176TF87_9FLAO</name>
<accession>A0A176TF87</accession>
<dbReference type="SMART" id="SM00642">
    <property type="entry name" value="Aamy"/>
    <property type="match status" value="1"/>
</dbReference>
<comment type="caution">
    <text evidence="5">The sequence shown here is derived from an EMBL/GenBank/DDBJ whole genome shotgun (WGS) entry which is preliminary data.</text>
</comment>
<dbReference type="OrthoDB" id="9761875at2"/>
<evidence type="ECO:0000256" key="2">
    <source>
        <dbReference type="ARBA" id="ARBA00022729"/>
    </source>
</evidence>
<feature type="domain" description="Glycosyl hydrolase family 13 catalytic" evidence="4">
    <location>
        <begin position="382"/>
        <end position="748"/>
    </location>
</feature>
<dbReference type="AlphaFoldDB" id="A0A176TF87"/>
<dbReference type="Proteomes" id="UP000076923">
    <property type="component" value="Unassembled WGS sequence"/>
</dbReference>
<protein>
    <submittedName>
        <fullName evidence="5">Alpha-amlyase</fullName>
    </submittedName>
</protein>
<organism evidence="5 6">
    <name type="scientific">Polaribacter atrinae</name>
    <dbReference type="NCBI Taxonomy" id="1333662"/>
    <lineage>
        <taxon>Bacteria</taxon>
        <taxon>Pseudomonadati</taxon>
        <taxon>Bacteroidota</taxon>
        <taxon>Flavobacteriia</taxon>
        <taxon>Flavobacteriales</taxon>
        <taxon>Flavobacteriaceae</taxon>
    </lineage>
</organism>
<feature type="chain" id="PRO_5008049878" evidence="3">
    <location>
        <begin position="19"/>
        <end position="929"/>
    </location>
</feature>
<gene>
    <name evidence="5" type="ORF">LPB303_03885</name>
</gene>
<dbReference type="InterPro" id="IPR017853">
    <property type="entry name" value="GH"/>
</dbReference>
<dbReference type="STRING" id="1333662.LPB303_03885"/>
<evidence type="ECO:0000259" key="4">
    <source>
        <dbReference type="SMART" id="SM00642"/>
    </source>
</evidence>
<keyword evidence="6" id="KW-1185">Reference proteome</keyword>
<sequence>MMKKITLLFLIITSIGFGQVTITPNPFDLTTSITISLDANSTATDCNGLTNPSKVYMHSGVGSDTNAFDISVVGNWGSDDGVGEMTLNTSNNRWEITIVPKTYYSLSDTQANNVTKMGVVFRNAAGNQEMKDTGCNDFIFNVGSFQLTLNTPTNATTILNSGENLAIDAAASLTANFTLKANGTTIHQKNNAKTYSYAPTVTENTTFILEASNNGEVKSTTFQAIVKPTVLEAAVPAGMKDGINLNPSDNTKATLVFYAPGKEFIHLIGSFNNWEISDAYLLKKDTAKDRFWIELSGLNPQTDYTYQYIINADLRVADPYSTIILDEYNDQYINATTYPNLPSYPTGKTSHAVTLLRTGDAPYVWQTTNFTKPAKTDLVIYELLIRDFDELHSYDAVKARLDYLEELGINAIEFLPVMEFDGNESWGYNPSFHMALDKYYGNTTSFKQFIDECHRRGIAVIIDVAFNHASGQNPYYRMYNTDNGGYGGQASSDSPFFNPVARHSYSVFNDFNHSKQAVKDYVKRVSQYWIDEYKIDGFRWDLTKGFTQNCTGSEACTNAYQQDRVTILKEYADDQWEIDPSFYIIFEHLGTNNEETEWVNYRLDEGKGIMVWGNHNHQYNQATMGFGSNSDFSWISYKNRGWSVPANVSYMESHDEERLMYKNLQNGNSIGSYSVKNLNTALEREALAGAFYFTIPGPKMIWQFGELGYDISIEQNGRTGNKPILWNYVDNVNRTNLKETWSKLIQLKLKYEIFETSDFTLNVGNANGLNTIHLTDASATDIQNIVIIGNFGVTTQSITPAFQQIGTWYNLLEDNATISVTNTNAAISLAPGEFKVYANKPASLSTDDFTEQDNSTFKMYPNPAKTHFVLSEQTNEVTIFDITGKQVKSFSKEAINTNYFEISAFNKGVYFIKIKDTKNQIITKKLIVN</sequence>